<dbReference type="EC" id="3.4.19.12" evidence="2"/>
<dbReference type="SUPFAM" id="SSF54001">
    <property type="entry name" value="Cysteine proteinases"/>
    <property type="match status" value="1"/>
</dbReference>
<feature type="domain" description="USP" evidence="3">
    <location>
        <begin position="1"/>
        <end position="125"/>
    </location>
</feature>
<accession>A0A9N9SC80</accession>
<dbReference type="PANTHER" id="PTHR21646:SF23">
    <property type="entry name" value="UBIQUITIN CARBOXYL-TERMINAL HYDROLASE USP2"/>
    <property type="match status" value="1"/>
</dbReference>
<reference evidence="4" key="2">
    <citation type="submission" date="2022-10" db="EMBL/GenBank/DDBJ databases">
        <authorList>
            <consortium name="ENA_rothamsted_submissions"/>
            <consortium name="culmorum"/>
            <person name="King R."/>
        </authorList>
    </citation>
    <scope>NUCLEOTIDE SEQUENCE</scope>
</reference>
<evidence type="ECO:0000313" key="4">
    <source>
        <dbReference type="EMBL" id="CAG9816484.1"/>
    </source>
</evidence>
<name>A0A9N9SC80_PHACE</name>
<dbReference type="Proteomes" id="UP001153737">
    <property type="component" value="Chromosome 14"/>
</dbReference>
<evidence type="ECO:0000313" key="5">
    <source>
        <dbReference type="Proteomes" id="UP001153737"/>
    </source>
</evidence>
<dbReference type="InterPro" id="IPR050185">
    <property type="entry name" value="Ub_carboxyl-term_hydrolase"/>
</dbReference>
<protein>
    <recommendedName>
        <fullName evidence="2">ubiquitinyl hydrolase 1</fullName>
        <ecNumber evidence="2">3.4.19.12</ecNumber>
    </recommendedName>
</protein>
<dbReference type="OrthoDB" id="10009867at2759"/>
<comment type="catalytic activity">
    <reaction evidence="1">
        <text>Thiol-dependent hydrolysis of ester, thioester, amide, peptide and isopeptide bonds formed by the C-terminal Gly of ubiquitin (a 76-residue protein attached to proteins as an intracellular targeting signal).</text>
        <dbReference type="EC" id="3.4.19.12"/>
    </reaction>
</comment>
<evidence type="ECO:0000256" key="2">
    <source>
        <dbReference type="ARBA" id="ARBA00012759"/>
    </source>
</evidence>
<gene>
    <name evidence="4" type="ORF">PHAECO_LOCUS3972</name>
</gene>
<dbReference type="GO" id="GO:0004843">
    <property type="term" value="F:cysteine-type deubiquitinase activity"/>
    <property type="evidence" value="ECO:0007669"/>
    <property type="project" value="UniProtKB-EC"/>
</dbReference>
<dbReference type="Pfam" id="PF00443">
    <property type="entry name" value="UCH"/>
    <property type="match status" value="1"/>
</dbReference>
<sequence>MDSWSRLLRMNNPKFVDNFVGQFKSTLRCTFCGNCSETFDPIWKFSLTIPQQSGQLKLSHCMDSFTSVEILDGEEKPTCSMCKEKGECLKPLFIHKFPRILVIHLKRISLTEEFSEKLNTIVGFP</sequence>
<evidence type="ECO:0000256" key="1">
    <source>
        <dbReference type="ARBA" id="ARBA00000707"/>
    </source>
</evidence>
<dbReference type="Gene3D" id="3.90.70.10">
    <property type="entry name" value="Cysteine proteinases"/>
    <property type="match status" value="1"/>
</dbReference>
<reference evidence="4" key="1">
    <citation type="submission" date="2022-01" db="EMBL/GenBank/DDBJ databases">
        <authorList>
            <person name="King R."/>
        </authorList>
    </citation>
    <scope>NUCLEOTIDE SEQUENCE</scope>
</reference>
<evidence type="ECO:0000259" key="3">
    <source>
        <dbReference type="PROSITE" id="PS50235"/>
    </source>
</evidence>
<dbReference type="AlphaFoldDB" id="A0A9N9SC80"/>
<dbReference type="InterPro" id="IPR038765">
    <property type="entry name" value="Papain-like_cys_pep_sf"/>
</dbReference>
<dbReference type="EMBL" id="OU896720">
    <property type="protein sequence ID" value="CAG9816484.1"/>
    <property type="molecule type" value="Genomic_DNA"/>
</dbReference>
<organism evidence="4 5">
    <name type="scientific">Phaedon cochleariae</name>
    <name type="common">Mustard beetle</name>
    <dbReference type="NCBI Taxonomy" id="80249"/>
    <lineage>
        <taxon>Eukaryota</taxon>
        <taxon>Metazoa</taxon>
        <taxon>Ecdysozoa</taxon>
        <taxon>Arthropoda</taxon>
        <taxon>Hexapoda</taxon>
        <taxon>Insecta</taxon>
        <taxon>Pterygota</taxon>
        <taxon>Neoptera</taxon>
        <taxon>Endopterygota</taxon>
        <taxon>Coleoptera</taxon>
        <taxon>Polyphaga</taxon>
        <taxon>Cucujiformia</taxon>
        <taxon>Chrysomeloidea</taxon>
        <taxon>Chrysomelidae</taxon>
        <taxon>Chrysomelinae</taxon>
        <taxon>Chrysomelini</taxon>
        <taxon>Phaedon</taxon>
    </lineage>
</organism>
<dbReference type="GO" id="GO:0016579">
    <property type="term" value="P:protein deubiquitination"/>
    <property type="evidence" value="ECO:0007669"/>
    <property type="project" value="InterPro"/>
</dbReference>
<dbReference type="PANTHER" id="PTHR21646">
    <property type="entry name" value="UBIQUITIN CARBOXYL-TERMINAL HYDROLASE"/>
    <property type="match status" value="1"/>
</dbReference>
<dbReference type="PROSITE" id="PS50235">
    <property type="entry name" value="USP_3"/>
    <property type="match status" value="1"/>
</dbReference>
<dbReference type="InterPro" id="IPR001394">
    <property type="entry name" value="Peptidase_C19_UCH"/>
</dbReference>
<dbReference type="InterPro" id="IPR028889">
    <property type="entry name" value="USP"/>
</dbReference>
<keyword evidence="5" id="KW-1185">Reference proteome</keyword>
<proteinExistence type="predicted"/>